<keyword evidence="4" id="KW-1185">Reference proteome</keyword>
<gene>
    <name evidence="3" type="ORF">OSB1V03_LOCUS14745</name>
</gene>
<evidence type="ECO:0000313" key="3">
    <source>
        <dbReference type="EMBL" id="CAD7634349.1"/>
    </source>
</evidence>
<dbReference type="GO" id="GO:0008270">
    <property type="term" value="F:zinc ion binding"/>
    <property type="evidence" value="ECO:0007669"/>
    <property type="project" value="UniProtKB-KW"/>
</dbReference>
<protein>
    <recommendedName>
        <fullName evidence="2">C2H2-type domain-containing protein</fullName>
    </recommendedName>
</protein>
<feature type="domain" description="C2H2-type" evidence="2">
    <location>
        <begin position="240"/>
        <end position="265"/>
    </location>
</feature>
<dbReference type="PROSITE" id="PS00028">
    <property type="entry name" value="ZINC_FINGER_C2H2_1"/>
    <property type="match status" value="1"/>
</dbReference>
<dbReference type="AlphaFoldDB" id="A0A7R9L3B8"/>
<sequence>MVILVSMKALRPEVQDFWVTIGDEVTTFAELKRHILGLEPVGDRPHEDIGLYLDNGLLRDDSTSIGDVLRGKERLEVRAISDGKRAPNQPMRAKRAIATIKRKQLEDMKRTIADMKQLSLSTINVAQQTEGPKMLDNIVHKDDRKDQFIDEQWLVIPSQQLSPHLFPFPDSIIIDDTSDVESIDTTPTADNIWATKRAVVKKNLGLRPNDPNTGGYIDPRATKPLVLSDHPLIPIDRGPYRCCYCGKMFDSIPVLDKHHDIHFKY</sequence>
<accession>A0A7R9L3B8</accession>
<dbReference type="PROSITE" id="PS50157">
    <property type="entry name" value="ZINC_FINGER_C2H2_2"/>
    <property type="match status" value="1"/>
</dbReference>
<keyword evidence="1" id="KW-0863">Zinc-finger</keyword>
<keyword evidence="1" id="KW-0862">Zinc</keyword>
<name>A0A7R9L3B8_9ACAR</name>
<keyword evidence="1" id="KW-0479">Metal-binding</keyword>
<dbReference type="Proteomes" id="UP000759131">
    <property type="component" value="Unassembled WGS sequence"/>
</dbReference>
<evidence type="ECO:0000256" key="1">
    <source>
        <dbReference type="PROSITE-ProRule" id="PRU00042"/>
    </source>
</evidence>
<dbReference type="EMBL" id="CAJPIZ010014456">
    <property type="protein sequence ID" value="CAG2114779.1"/>
    <property type="molecule type" value="Genomic_DNA"/>
</dbReference>
<evidence type="ECO:0000313" key="4">
    <source>
        <dbReference type="Proteomes" id="UP000759131"/>
    </source>
</evidence>
<evidence type="ECO:0000259" key="2">
    <source>
        <dbReference type="PROSITE" id="PS50157"/>
    </source>
</evidence>
<dbReference type="OrthoDB" id="6427083at2759"/>
<reference evidence="3" key="1">
    <citation type="submission" date="2020-11" db="EMBL/GenBank/DDBJ databases">
        <authorList>
            <person name="Tran Van P."/>
        </authorList>
    </citation>
    <scope>NUCLEOTIDE SEQUENCE</scope>
</reference>
<dbReference type="InterPro" id="IPR036236">
    <property type="entry name" value="Znf_C2H2_sf"/>
</dbReference>
<organism evidence="3">
    <name type="scientific">Medioppia subpectinata</name>
    <dbReference type="NCBI Taxonomy" id="1979941"/>
    <lineage>
        <taxon>Eukaryota</taxon>
        <taxon>Metazoa</taxon>
        <taxon>Ecdysozoa</taxon>
        <taxon>Arthropoda</taxon>
        <taxon>Chelicerata</taxon>
        <taxon>Arachnida</taxon>
        <taxon>Acari</taxon>
        <taxon>Acariformes</taxon>
        <taxon>Sarcoptiformes</taxon>
        <taxon>Oribatida</taxon>
        <taxon>Brachypylina</taxon>
        <taxon>Oppioidea</taxon>
        <taxon>Oppiidae</taxon>
        <taxon>Medioppia</taxon>
    </lineage>
</organism>
<dbReference type="SUPFAM" id="SSF57667">
    <property type="entry name" value="beta-beta-alpha zinc fingers"/>
    <property type="match status" value="1"/>
</dbReference>
<dbReference type="EMBL" id="OC869031">
    <property type="protein sequence ID" value="CAD7634349.1"/>
    <property type="molecule type" value="Genomic_DNA"/>
</dbReference>
<proteinExistence type="predicted"/>
<dbReference type="InterPro" id="IPR013087">
    <property type="entry name" value="Znf_C2H2_type"/>
</dbReference>